<keyword evidence="1 3" id="KW-0378">Hydrolase</keyword>
<evidence type="ECO:0000256" key="1">
    <source>
        <dbReference type="ARBA" id="ARBA00022801"/>
    </source>
</evidence>
<evidence type="ECO:0000313" key="4">
    <source>
        <dbReference type="Proteomes" id="UP000583387"/>
    </source>
</evidence>
<dbReference type="InterPro" id="IPR003010">
    <property type="entry name" value="C-N_Hydrolase"/>
</dbReference>
<dbReference type="SUPFAM" id="SSF56317">
    <property type="entry name" value="Carbon-nitrogen hydrolase"/>
    <property type="match status" value="1"/>
</dbReference>
<dbReference type="PROSITE" id="PS50263">
    <property type="entry name" value="CN_HYDROLASE"/>
    <property type="match status" value="1"/>
</dbReference>
<dbReference type="GO" id="GO:0033388">
    <property type="term" value="P:putrescine biosynthetic process from arginine"/>
    <property type="evidence" value="ECO:0007669"/>
    <property type="project" value="TreeGrafter"/>
</dbReference>
<dbReference type="Pfam" id="PF00795">
    <property type="entry name" value="CN_hydrolase"/>
    <property type="match status" value="1"/>
</dbReference>
<organism evidence="3 4">
    <name type="scientific">Zestomonas carbonaria</name>
    <dbReference type="NCBI Taxonomy" id="2762745"/>
    <lineage>
        <taxon>Bacteria</taxon>
        <taxon>Pseudomonadati</taxon>
        <taxon>Pseudomonadota</taxon>
        <taxon>Gammaproteobacteria</taxon>
        <taxon>Pseudomonadales</taxon>
        <taxon>Pseudomonadaceae</taxon>
        <taxon>Zestomonas</taxon>
    </lineage>
</organism>
<dbReference type="InterPro" id="IPR036526">
    <property type="entry name" value="C-N_Hydrolase_sf"/>
</dbReference>
<comment type="caution">
    <text evidence="3">The sequence shown here is derived from an EMBL/GenBank/DDBJ whole genome shotgun (WGS) entry which is preliminary data.</text>
</comment>
<gene>
    <name evidence="3" type="primary">ramA_1</name>
    <name evidence="3" type="ORF">PSEWESI4_02550</name>
</gene>
<dbReference type="PANTHER" id="PTHR43674">
    <property type="entry name" value="NITRILASE C965.09-RELATED"/>
    <property type="match status" value="1"/>
</dbReference>
<proteinExistence type="predicted"/>
<evidence type="ECO:0000259" key="2">
    <source>
        <dbReference type="PROSITE" id="PS50263"/>
    </source>
</evidence>
<protein>
    <submittedName>
        <fullName evidence="3">(R)-stereoselective amidase</fullName>
        <ecNumber evidence="3">3.5.1.100</ecNumber>
    </submittedName>
</protein>
<dbReference type="EC" id="3.5.1.100" evidence="3"/>
<reference evidence="3 4" key="1">
    <citation type="submission" date="2020-08" db="EMBL/GenBank/DDBJ databases">
        <authorList>
            <person name="Criscuolo A."/>
        </authorList>
    </citation>
    <scope>NUCLEOTIDE SEQUENCE [LARGE SCALE GENOMIC DNA]</scope>
    <source>
        <strain evidence="3">CIP111764</strain>
    </source>
</reference>
<dbReference type="EMBL" id="CAJFCI010000052">
    <property type="protein sequence ID" value="CAD5108265.1"/>
    <property type="molecule type" value="Genomic_DNA"/>
</dbReference>
<dbReference type="GO" id="GO:0050126">
    <property type="term" value="F:N-carbamoylputrescine amidase activity"/>
    <property type="evidence" value="ECO:0007669"/>
    <property type="project" value="TreeGrafter"/>
</dbReference>
<dbReference type="PANTHER" id="PTHR43674:SF2">
    <property type="entry name" value="BETA-UREIDOPROPIONASE"/>
    <property type="match status" value="1"/>
</dbReference>
<keyword evidence="4" id="KW-1185">Reference proteome</keyword>
<name>A0A7U7I9G4_9GAMM</name>
<sequence>MTTIRVAAAQIPVRLGGIDDNLETHRRLARQALQDGAEVLLFPELSLTGYQLGRQVPTLAMTAGDERLRTFAREFPDLLIVCGFVERASPGEFYNAMVWLRGGEPCFVHRKLNLPTYGGLEEGKLFTAADHLALCDAKPGWPTATLICADLWNPGLVHAAMLRRPSLLLAPINSAEGVVSAAFSNPDGWALNLRFYAMTYGIPLVMANRCDSEQGTVFWGGSRILGPRGETLAQAGGDEQLICSELELEAIAQARFDLPTIRDANTPLVRSLL</sequence>
<accession>A0A7U7I9G4</accession>
<dbReference type="Proteomes" id="UP000583387">
    <property type="component" value="Unassembled WGS sequence"/>
</dbReference>
<feature type="domain" description="CN hydrolase" evidence="2">
    <location>
        <begin position="4"/>
        <end position="248"/>
    </location>
</feature>
<dbReference type="RefSeq" id="WP_187671587.1">
    <property type="nucleotide sequence ID" value="NZ_CAJFCI010000052.1"/>
</dbReference>
<dbReference type="AlphaFoldDB" id="A0A7U7I9G4"/>
<evidence type="ECO:0000313" key="3">
    <source>
        <dbReference type="EMBL" id="CAD5108265.1"/>
    </source>
</evidence>
<dbReference type="Gene3D" id="3.60.110.10">
    <property type="entry name" value="Carbon-nitrogen hydrolase"/>
    <property type="match status" value="1"/>
</dbReference>
<dbReference type="InterPro" id="IPR050345">
    <property type="entry name" value="Aliph_Amidase/BUP"/>
</dbReference>